<geneLocation type="plasmid" evidence="2">
    <name>pNSL1</name>
</geneLocation>
<evidence type="ECO:0000256" key="1">
    <source>
        <dbReference type="SAM" id="Phobius"/>
    </source>
</evidence>
<name>Q06G85_9NOCA</name>
<feature type="transmembrane region" description="Helical" evidence="1">
    <location>
        <begin position="21"/>
        <end position="43"/>
    </location>
</feature>
<sequence>MLRLAGTAAMSIARIVVSGSWGARAALVVLVVMVLAFGGTLLGPVTMQTVALVLVLLMLGVVVRLLVGGGRR</sequence>
<dbReference type="EMBL" id="DQ888171">
    <property type="protein sequence ID" value="ABI79426.1"/>
    <property type="molecule type" value="Genomic_DNA"/>
</dbReference>
<reference evidence="2" key="1">
    <citation type="submission" date="2006-08" db="EMBL/GenBank/DDBJ databases">
        <title>The complete nucleotide sequence of Nocardia linear plasmid pNSL1.</title>
        <authorList>
            <person name="Zhu Y."/>
            <person name="Xu M."/>
            <person name="Qin Z."/>
        </authorList>
    </citation>
    <scope>NUCLEOTIDE SEQUENCE</scope>
    <source>
        <strain evidence="2">NS1</strain>
        <plasmid evidence="2">pNSL1</plasmid>
    </source>
</reference>
<evidence type="ECO:0008006" key="3">
    <source>
        <dbReference type="Google" id="ProtNLM"/>
    </source>
</evidence>
<protein>
    <recommendedName>
        <fullName evidence="3">Transmembrane protein</fullName>
    </recommendedName>
</protein>
<feature type="transmembrane region" description="Helical" evidence="1">
    <location>
        <begin position="49"/>
        <end position="67"/>
    </location>
</feature>
<keyword evidence="1" id="KW-0812">Transmembrane</keyword>
<proteinExistence type="predicted"/>
<gene>
    <name evidence="2" type="ORF">PNSL1.098</name>
</gene>
<keyword evidence="2" id="KW-0614">Plasmid</keyword>
<dbReference type="RefSeq" id="WP_012477026.1">
    <property type="nucleotide sequence ID" value="NC_010850.1"/>
</dbReference>
<accession>Q06G85</accession>
<organism evidence="2">
    <name type="scientific">Rhodococcus sp. NS1</name>
    <dbReference type="NCBI Taxonomy" id="402236"/>
    <lineage>
        <taxon>Bacteria</taxon>
        <taxon>Bacillati</taxon>
        <taxon>Actinomycetota</taxon>
        <taxon>Actinomycetes</taxon>
        <taxon>Mycobacteriales</taxon>
        <taxon>Nocardiaceae</taxon>
        <taxon>Rhodococcus</taxon>
    </lineage>
</organism>
<dbReference type="AlphaFoldDB" id="Q06G85"/>
<keyword evidence="1" id="KW-0472">Membrane</keyword>
<evidence type="ECO:0000313" key="2">
    <source>
        <dbReference type="EMBL" id="ABI79426.1"/>
    </source>
</evidence>
<keyword evidence="1" id="KW-1133">Transmembrane helix</keyword>